<sequence>MLKIRQPINVSIIYRNSLNLTLALFEGIPCDVRLSGDEVDPRSQFILGFAFLTARIQAARHAVSPAVYALSCHRVVYVGIVSLLAVTDTECERSWEAIRCHLCVICKQVEAIHARIA</sequence>
<accession>A0A8J8P687</accession>
<keyword evidence="2" id="KW-1185">Reference proteome</keyword>
<comment type="caution">
    <text evidence="1">The sequence shown here is derived from an EMBL/GenBank/DDBJ whole genome shotgun (WGS) entry which is preliminary data.</text>
</comment>
<gene>
    <name evidence="1" type="ORF">FGO68_gene590</name>
</gene>
<dbReference type="EMBL" id="RRYP01000026">
    <property type="protein sequence ID" value="TNV88216.1"/>
    <property type="molecule type" value="Genomic_DNA"/>
</dbReference>
<protein>
    <submittedName>
        <fullName evidence="1">Uncharacterized protein</fullName>
    </submittedName>
</protein>
<proteinExistence type="predicted"/>
<name>A0A8J8P687_HALGN</name>
<dbReference type="Proteomes" id="UP000785679">
    <property type="component" value="Unassembled WGS sequence"/>
</dbReference>
<evidence type="ECO:0000313" key="1">
    <source>
        <dbReference type="EMBL" id="TNV88216.1"/>
    </source>
</evidence>
<reference evidence="1" key="1">
    <citation type="submission" date="2019-06" db="EMBL/GenBank/DDBJ databases">
        <authorList>
            <person name="Zheng W."/>
        </authorList>
    </citation>
    <scope>NUCLEOTIDE SEQUENCE</scope>
    <source>
        <strain evidence="1">QDHG01</strain>
    </source>
</reference>
<organism evidence="1 2">
    <name type="scientific">Halteria grandinella</name>
    <dbReference type="NCBI Taxonomy" id="5974"/>
    <lineage>
        <taxon>Eukaryota</taxon>
        <taxon>Sar</taxon>
        <taxon>Alveolata</taxon>
        <taxon>Ciliophora</taxon>
        <taxon>Intramacronucleata</taxon>
        <taxon>Spirotrichea</taxon>
        <taxon>Stichotrichia</taxon>
        <taxon>Sporadotrichida</taxon>
        <taxon>Halteriidae</taxon>
        <taxon>Halteria</taxon>
    </lineage>
</organism>
<dbReference type="AlphaFoldDB" id="A0A8J8P687"/>
<evidence type="ECO:0000313" key="2">
    <source>
        <dbReference type="Proteomes" id="UP000785679"/>
    </source>
</evidence>